<evidence type="ECO:0000313" key="2">
    <source>
        <dbReference type="Proteomes" id="UP000659698"/>
    </source>
</evidence>
<reference evidence="1 2" key="1">
    <citation type="journal article" date="2019" name="Int. J. Syst. Evol. Microbiol.">
        <title>Rufibacter sediminis sp. nov., isolated from freshwater lake sediment.</title>
        <authorList>
            <person name="Qu J.H."/>
            <person name="Zhang L.J."/>
            <person name="Fu Y.H."/>
            <person name="Li H.F."/>
        </authorList>
    </citation>
    <scope>NUCLEOTIDE SEQUENCE [LARGE SCALE GENOMIC DNA]</scope>
    <source>
        <strain evidence="1 2">H-1</strain>
    </source>
</reference>
<comment type="caution">
    <text evidence="1">The sequence shown here is derived from an EMBL/GenBank/DDBJ whole genome shotgun (WGS) entry which is preliminary data.</text>
</comment>
<keyword evidence="2" id="KW-1185">Reference proteome</keyword>
<name>A0ABR6VNH5_9BACT</name>
<dbReference type="Proteomes" id="UP000659698">
    <property type="component" value="Unassembled WGS sequence"/>
</dbReference>
<dbReference type="RefSeq" id="WP_186632981.1">
    <property type="nucleotide sequence ID" value="NZ_JACOAF010000008.1"/>
</dbReference>
<sequence>MSVGVILCLVEVSAPRFKTGAVSTCGLPQSAEEARAGFLLLHFAGTPVTWAYWRVRQKGPKAGADILGRNSPVPAIGALTKNSQPNVGLKADNHPLKRKFSIYRVPHSVISAALKKYPWHYSTILLLKRAEKELS</sequence>
<dbReference type="EMBL" id="JACOAF010000008">
    <property type="protein sequence ID" value="MBC3538739.1"/>
    <property type="molecule type" value="Genomic_DNA"/>
</dbReference>
<protein>
    <submittedName>
        <fullName evidence="1">Uncharacterized protein</fullName>
    </submittedName>
</protein>
<accession>A0ABR6VNH5</accession>
<evidence type="ECO:0000313" key="1">
    <source>
        <dbReference type="EMBL" id="MBC3538739.1"/>
    </source>
</evidence>
<organism evidence="1 2">
    <name type="scientific">Rufibacter sediminis</name>
    <dbReference type="NCBI Taxonomy" id="2762756"/>
    <lineage>
        <taxon>Bacteria</taxon>
        <taxon>Pseudomonadati</taxon>
        <taxon>Bacteroidota</taxon>
        <taxon>Cytophagia</taxon>
        <taxon>Cytophagales</taxon>
        <taxon>Hymenobacteraceae</taxon>
        <taxon>Rufibacter</taxon>
    </lineage>
</organism>
<gene>
    <name evidence="1" type="ORF">H7U12_03540</name>
</gene>
<proteinExistence type="predicted"/>